<evidence type="ECO:0000256" key="7">
    <source>
        <dbReference type="ARBA" id="ARBA00023004"/>
    </source>
</evidence>
<feature type="binding site" evidence="10">
    <location>
        <position position="154"/>
    </location>
    <ligand>
        <name>[4Fe-4S] cluster</name>
        <dbReference type="ChEBI" id="CHEBI:49883"/>
        <label>3</label>
    </ligand>
</feature>
<proteinExistence type="predicted"/>
<dbReference type="SUPFAM" id="SSF54862">
    <property type="entry name" value="4Fe-4S ferredoxins"/>
    <property type="match status" value="1"/>
</dbReference>
<protein>
    <submittedName>
        <fullName evidence="14">RnfABCDGE type electron transport complex subunit B</fullName>
    </submittedName>
</protein>
<dbReference type="Gene3D" id="3.30.70.20">
    <property type="match status" value="1"/>
</dbReference>
<feature type="binding site" evidence="10">
    <location>
        <position position="59"/>
    </location>
    <ligand>
        <name>[4Fe-4S] cluster</name>
        <dbReference type="ChEBI" id="CHEBI:49883"/>
        <label>1</label>
    </ligand>
</feature>
<accession>A0A948TFR0</accession>
<keyword evidence="3 10" id="KW-0479">Metal-binding</keyword>
<feature type="binding site" evidence="10">
    <location>
        <position position="76"/>
    </location>
    <ligand>
        <name>[4Fe-4S] cluster</name>
        <dbReference type="ChEBI" id="CHEBI:49883"/>
        <label>1</label>
    </ligand>
</feature>
<feature type="binding site" evidence="10">
    <location>
        <position position="158"/>
    </location>
    <ligand>
        <name>[4Fe-4S] cluster</name>
        <dbReference type="ChEBI" id="CHEBI:49883"/>
        <label>2</label>
    </ligand>
</feature>
<keyword evidence="4" id="KW-0677">Repeat</keyword>
<feature type="binding site" evidence="10">
    <location>
        <position position="128"/>
    </location>
    <ligand>
        <name>[4Fe-4S] cluster</name>
        <dbReference type="ChEBI" id="CHEBI:49883"/>
        <label>3</label>
    </ligand>
</feature>
<dbReference type="PANTHER" id="PTHR43560">
    <property type="entry name" value="ION-TRANSLOCATING OXIDOREDUCTASE COMPLEX SUBUNIT B"/>
    <property type="match status" value="1"/>
</dbReference>
<feature type="binding site" evidence="10">
    <location>
        <position position="151"/>
    </location>
    <ligand>
        <name>[4Fe-4S] cluster</name>
        <dbReference type="ChEBI" id="CHEBI:49883"/>
        <label>3</label>
    </ligand>
</feature>
<dbReference type="InterPro" id="IPR010207">
    <property type="entry name" value="Elect_transpt_cplx_RnfB/RsxB"/>
</dbReference>
<feature type="domain" description="4Fe-4S" evidence="13">
    <location>
        <begin position="34"/>
        <end position="93"/>
    </location>
</feature>
<comment type="cofactor">
    <cofactor evidence="10">
        <name>[4Fe-4S] cluster</name>
        <dbReference type="ChEBI" id="CHEBI:49883"/>
    </cofactor>
    <text evidence="10">Binds 3 [4Fe-4S] clusters.</text>
</comment>
<evidence type="ECO:0000256" key="1">
    <source>
        <dbReference type="ARBA" id="ARBA00022448"/>
    </source>
</evidence>
<keyword evidence="11" id="KW-0812">Transmembrane</keyword>
<sequence length="191" mass="20410">MLSTPELHFVLCGALALFILGMVLSYLARSQQQNGEDMATRLEKVLPGVQCAQCGFPGCRAYAEALASGNAACNKCTPGGAVVTEQLAQILGISIPTEDNDDAIFTPRTVALIHESLCTGCGKCTRHCPVDAICGAIRDPHQIVVEDCIGCGDCLKCCPEQCIELVRLEPTTANFNWELQSIRFQGSSTSK</sequence>
<evidence type="ECO:0000256" key="6">
    <source>
        <dbReference type="ARBA" id="ARBA00022982"/>
    </source>
</evidence>
<keyword evidence="5" id="KW-1278">Translocase</keyword>
<name>A0A948TFR0_9GAMM</name>
<dbReference type="PROSITE" id="PS00198">
    <property type="entry name" value="4FE4S_FER_1"/>
    <property type="match status" value="1"/>
</dbReference>
<evidence type="ECO:0000256" key="3">
    <source>
        <dbReference type="ARBA" id="ARBA00022723"/>
    </source>
</evidence>
<organism evidence="14 15">
    <name type="scientific">Candidatus Anaerobiospirillum pullicola</name>
    <dbReference type="NCBI Taxonomy" id="2838451"/>
    <lineage>
        <taxon>Bacteria</taxon>
        <taxon>Pseudomonadati</taxon>
        <taxon>Pseudomonadota</taxon>
        <taxon>Gammaproteobacteria</taxon>
        <taxon>Aeromonadales</taxon>
        <taxon>Succinivibrionaceae</taxon>
        <taxon>Anaerobiospirillum</taxon>
    </lineage>
</organism>
<dbReference type="InterPro" id="IPR016463">
    <property type="entry name" value="RnfB/RsxB_Proteobac"/>
</dbReference>
<dbReference type="Pfam" id="PF14697">
    <property type="entry name" value="Fer4_21"/>
    <property type="match status" value="1"/>
</dbReference>
<dbReference type="GO" id="GO:0046872">
    <property type="term" value="F:metal ion binding"/>
    <property type="evidence" value="ECO:0007669"/>
    <property type="project" value="UniProtKB-KW"/>
</dbReference>
<feature type="binding site" evidence="10">
    <location>
        <position position="148"/>
    </location>
    <ligand>
        <name>[4Fe-4S] cluster</name>
        <dbReference type="ChEBI" id="CHEBI:49883"/>
        <label>3</label>
    </ligand>
</feature>
<dbReference type="InterPro" id="IPR050395">
    <property type="entry name" value="4Fe4S_Ferredoxin_RnfB"/>
</dbReference>
<evidence type="ECO:0000256" key="11">
    <source>
        <dbReference type="SAM" id="Phobius"/>
    </source>
</evidence>
<keyword evidence="11" id="KW-1133">Transmembrane helix</keyword>
<dbReference type="InterPro" id="IPR017896">
    <property type="entry name" value="4Fe4S_Fe-S-bd"/>
</dbReference>
<feature type="binding site" evidence="10">
    <location>
        <position position="121"/>
    </location>
    <ligand>
        <name>[4Fe-4S] cluster</name>
        <dbReference type="ChEBI" id="CHEBI:49883"/>
        <label>2</label>
    </ligand>
</feature>
<feature type="binding site" evidence="10">
    <location>
        <position position="124"/>
    </location>
    <ligand>
        <name>[4Fe-4S] cluster</name>
        <dbReference type="ChEBI" id="CHEBI:49883"/>
        <label>2</label>
    </ligand>
</feature>
<dbReference type="Gene3D" id="1.10.15.40">
    <property type="entry name" value="Electron transport complex subunit B, putative Fe-S cluster"/>
    <property type="match status" value="1"/>
</dbReference>
<dbReference type="Proteomes" id="UP000733611">
    <property type="component" value="Unassembled WGS sequence"/>
</dbReference>
<dbReference type="GO" id="GO:0022900">
    <property type="term" value="P:electron transport chain"/>
    <property type="evidence" value="ECO:0007669"/>
    <property type="project" value="InterPro"/>
</dbReference>
<dbReference type="InterPro" id="IPR017900">
    <property type="entry name" value="4Fe4S_Fe_S_CS"/>
</dbReference>
<dbReference type="AlphaFoldDB" id="A0A948TFR0"/>
<keyword evidence="1" id="KW-0813">Transport</keyword>
<evidence type="ECO:0000256" key="4">
    <source>
        <dbReference type="ARBA" id="ARBA00022737"/>
    </source>
</evidence>
<feature type="domain" description="4Fe-4S ferredoxin-type" evidence="12">
    <location>
        <begin position="109"/>
        <end position="139"/>
    </location>
</feature>
<feature type="binding site" evidence="10">
    <location>
        <position position="51"/>
    </location>
    <ligand>
        <name>[4Fe-4S] cluster</name>
        <dbReference type="ChEBI" id="CHEBI:49883"/>
        <label>1</label>
    </ligand>
</feature>
<dbReference type="GO" id="GO:0005886">
    <property type="term" value="C:plasma membrane"/>
    <property type="evidence" value="ECO:0007669"/>
    <property type="project" value="InterPro"/>
</dbReference>
<evidence type="ECO:0000313" key="15">
    <source>
        <dbReference type="Proteomes" id="UP000733611"/>
    </source>
</evidence>
<comment type="caution">
    <text evidence="14">The sequence shown here is derived from an EMBL/GenBank/DDBJ whole genome shotgun (WGS) entry which is preliminary data.</text>
</comment>
<evidence type="ECO:0000259" key="13">
    <source>
        <dbReference type="PROSITE" id="PS51656"/>
    </source>
</evidence>
<dbReference type="PANTHER" id="PTHR43560:SF1">
    <property type="entry name" value="ION-TRANSLOCATING OXIDOREDUCTASE COMPLEX SUBUNIT B"/>
    <property type="match status" value="1"/>
</dbReference>
<dbReference type="PROSITE" id="PS51656">
    <property type="entry name" value="4FE4S"/>
    <property type="match status" value="1"/>
</dbReference>
<keyword evidence="7 10" id="KW-0408">Iron</keyword>
<keyword evidence="2 10" id="KW-0004">4Fe-4S</keyword>
<dbReference type="InterPro" id="IPR007202">
    <property type="entry name" value="4Fe-4S_dom"/>
</dbReference>
<dbReference type="Pfam" id="PF04060">
    <property type="entry name" value="FeS"/>
    <property type="match status" value="1"/>
</dbReference>
<evidence type="ECO:0000259" key="12">
    <source>
        <dbReference type="PROSITE" id="PS51379"/>
    </source>
</evidence>
<feature type="binding site" evidence="10">
    <location>
        <position position="118"/>
    </location>
    <ligand>
        <name>[4Fe-4S] cluster</name>
        <dbReference type="ChEBI" id="CHEBI:49883"/>
        <label>2</label>
    </ligand>
</feature>
<dbReference type="PROSITE" id="PS51379">
    <property type="entry name" value="4FE4S_FER_2"/>
    <property type="match status" value="2"/>
</dbReference>
<dbReference type="GO" id="GO:0051539">
    <property type="term" value="F:4 iron, 4 sulfur cluster binding"/>
    <property type="evidence" value="ECO:0007669"/>
    <property type="project" value="UniProtKB-KW"/>
</dbReference>
<keyword evidence="8 10" id="KW-0411">Iron-sulfur</keyword>
<keyword evidence="9 11" id="KW-0472">Membrane</keyword>
<keyword evidence="6" id="KW-0249">Electron transport</keyword>
<gene>
    <name evidence="14" type="ORF">H9847_04195</name>
</gene>
<dbReference type="EMBL" id="JAHLFE010000082">
    <property type="protein sequence ID" value="MBU3844059.1"/>
    <property type="molecule type" value="Genomic_DNA"/>
</dbReference>
<reference evidence="14" key="2">
    <citation type="submission" date="2021-04" db="EMBL/GenBank/DDBJ databases">
        <authorList>
            <person name="Gilroy R."/>
        </authorList>
    </citation>
    <scope>NUCLEOTIDE SEQUENCE</scope>
    <source>
        <strain evidence="14">378</strain>
    </source>
</reference>
<dbReference type="NCBIfam" id="TIGR01944">
    <property type="entry name" value="rnfB"/>
    <property type="match status" value="1"/>
</dbReference>
<evidence type="ECO:0000256" key="5">
    <source>
        <dbReference type="ARBA" id="ARBA00022967"/>
    </source>
</evidence>
<dbReference type="GO" id="GO:0009055">
    <property type="term" value="F:electron transfer activity"/>
    <property type="evidence" value="ECO:0007669"/>
    <property type="project" value="InterPro"/>
</dbReference>
<feature type="transmembrane region" description="Helical" evidence="11">
    <location>
        <begin position="6"/>
        <end position="28"/>
    </location>
</feature>
<evidence type="ECO:0000256" key="10">
    <source>
        <dbReference type="PIRSR" id="PIRSR005784-1"/>
    </source>
</evidence>
<feature type="binding site" evidence="10">
    <location>
        <position position="54"/>
    </location>
    <ligand>
        <name>[4Fe-4S] cluster</name>
        <dbReference type="ChEBI" id="CHEBI:49883"/>
        <label>1</label>
    </ligand>
</feature>
<evidence type="ECO:0000256" key="8">
    <source>
        <dbReference type="ARBA" id="ARBA00023014"/>
    </source>
</evidence>
<dbReference type="PIRSF" id="PIRSF005784">
    <property type="entry name" value="Elect_transpt_RnfB"/>
    <property type="match status" value="1"/>
</dbReference>
<evidence type="ECO:0000256" key="2">
    <source>
        <dbReference type="ARBA" id="ARBA00022485"/>
    </source>
</evidence>
<evidence type="ECO:0000313" key="14">
    <source>
        <dbReference type="EMBL" id="MBU3844059.1"/>
    </source>
</evidence>
<evidence type="ECO:0000256" key="9">
    <source>
        <dbReference type="ARBA" id="ARBA00023136"/>
    </source>
</evidence>
<feature type="domain" description="4Fe-4S ferredoxin-type" evidence="12">
    <location>
        <begin position="140"/>
        <end position="168"/>
    </location>
</feature>
<reference evidence="14" key="1">
    <citation type="journal article" date="2021" name="PeerJ">
        <title>Extensive microbial diversity within the chicken gut microbiome revealed by metagenomics and culture.</title>
        <authorList>
            <person name="Gilroy R."/>
            <person name="Ravi A."/>
            <person name="Getino M."/>
            <person name="Pursley I."/>
            <person name="Horton D.L."/>
            <person name="Alikhan N.F."/>
            <person name="Baker D."/>
            <person name="Gharbi K."/>
            <person name="Hall N."/>
            <person name="Watson M."/>
            <person name="Adriaenssens E.M."/>
            <person name="Foster-Nyarko E."/>
            <person name="Jarju S."/>
            <person name="Secka A."/>
            <person name="Antonio M."/>
            <person name="Oren A."/>
            <person name="Chaudhuri R.R."/>
            <person name="La Ragione R."/>
            <person name="Hildebrand F."/>
            <person name="Pallen M.J."/>
        </authorList>
    </citation>
    <scope>NUCLEOTIDE SEQUENCE</scope>
    <source>
        <strain evidence="14">378</strain>
    </source>
</reference>